<dbReference type="InterPro" id="IPR014284">
    <property type="entry name" value="RNA_pol_sigma-70_dom"/>
</dbReference>
<feature type="domain" description="RNA polymerase sigma-70 region 2" evidence="5">
    <location>
        <begin position="15"/>
        <end position="78"/>
    </location>
</feature>
<evidence type="ECO:0000256" key="4">
    <source>
        <dbReference type="ARBA" id="ARBA00023163"/>
    </source>
</evidence>
<evidence type="ECO:0000313" key="6">
    <source>
        <dbReference type="EMBL" id="SDE72992.1"/>
    </source>
</evidence>
<evidence type="ECO:0000256" key="3">
    <source>
        <dbReference type="ARBA" id="ARBA00023125"/>
    </source>
</evidence>
<reference evidence="6 7" key="1">
    <citation type="submission" date="2016-10" db="EMBL/GenBank/DDBJ databases">
        <authorList>
            <person name="de Groot N.N."/>
        </authorList>
    </citation>
    <scope>NUCLEOTIDE SEQUENCE [LARGE SCALE GENOMIC DNA]</scope>
    <source>
        <strain evidence="6 7">DSM 23421</strain>
    </source>
</reference>
<keyword evidence="4" id="KW-0804">Transcription</keyword>
<evidence type="ECO:0000313" key="7">
    <source>
        <dbReference type="Proteomes" id="UP000199109"/>
    </source>
</evidence>
<sequence>MSNVREKDNTIERWFNLHADELFSWAFHKTSSKEIAEDLVQETFLSAVKGFKNFKNESKPKTWLFAILNNKIIDFYRKMAKSSAINGISAEQKFIKQTNSFFDSNQNWKITGNEVAWEEEVHLLDNSEFK</sequence>
<dbReference type="InterPro" id="IPR013325">
    <property type="entry name" value="RNA_pol_sigma_r2"/>
</dbReference>
<keyword evidence="1" id="KW-0805">Transcription regulation</keyword>
<dbReference type="EMBL" id="FNAO01000007">
    <property type="protein sequence ID" value="SDE72992.1"/>
    <property type="molecule type" value="Genomic_DNA"/>
</dbReference>
<evidence type="ECO:0000256" key="2">
    <source>
        <dbReference type="ARBA" id="ARBA00023082"/>
    </source>
</evidence>
<dbReference type="SUPFAM" id="SSF88946">
    <property type="entry name" value="Sigma2 domain of RNA polymerase sigma factors"/>
    <property type="match status" value="1"/>
</dbReference>
<dbReference type="PANTHER" id="PTHR43133:SF8">
    <property type="entry name" value="RNA POLYMERASE SIGMA FACTOR HI_1459-RELATED"/>
    <property type="match status" value="1"/>
</dbReference>
<keyword evidence="2" id="KW-0731">Sigma factor</keyword>
<dbReference type="GO" id="GO:0016987">
    <property type="term" value="F:sigma factor activity"/>
    <property type="evidence" value="ECO:0007669"/>
    <property type="project" value="UniProtKB-KW"/>
</dbReference>
<evidence type="ECO:0000259" key="5">
    <source>
        <dbReference type="Pfam" id="PF04542"/>
    </source>
</evidence>
<dbReference type="OrthoDB" id="9782108at2"/>
<dbReference type="GO" id="GO:0006352">
    <property type="term" value="P:DNA-templated transcription initiation"/>
    <property type="evidence" value="ECO:0007669"/>
    <property type="project" value="InterPro"/>
</dbReference>
<dbReference type="GO" id="GO:0003677">
    <property type="term" value="F:DNA binding"/>
    <property type="evidence" value="ECO:0007669"/>
    <property type="project" value="UniProtKB-KW"/>
</dbReference>
<keyword evidence="3" id="KW-0238">DNA-binding</keyword>
<dbReference type="Proteomes" id="UP000199109">
    <property type="component" value="Unassembled WGS sequence"/>
</dbReference>
<dbReference type="STRING" id="641691.SAMN05421636_10735"/>
<dbReference type="PANTHER" id="PTHR43133">
    <property type="entry name" value="RNA POLYMERASE ECF-TYPE SIGMA FACTO"/>
    <property type="match status" value="1"/>
</dbReference>
<dbReference type="Pfam" id="PF04542">
    <property type="entry name" value="Sigma70_r2"/>
    <property type="match status" value="1"/>
</dbReference>
<keyword evidence="7" id="KW-1185">Reference proteome</keyword>
<dbReference type="NCBIfam" id="TIGR02937">
    <property type="entry name" value="sigma70-ECF"/>
    <property type="match status" value="1"/>
</dbReference>
<proteinExistence type="predicted"/>
<dbReference type="Gene3D" id="1.10.1740.10">
    <property type="match status" value="1"/>
</dbReference>
<gene>
    <name evidence="6" type="ORF">SAMN05421636_10735</name>
</gene>
<dbReference type="InterPro" id="IPR039425">
    <property type="entry name" value="RNA_pol_sigma-70-like"/>
</dbReference>
<protein>
    <submittedName>
        <fullName evidence="6">RNA polymerase sigma-70 factor, ECF subfamily</fullName>
    </submittedName>
</protein>
<dbReference type="AlphaFoldDB" id="A0A1G7FAW3"/>
<dbReference type="RefSeq" id="WP_091870014.1">
    <property type="nucleotide sequence ID" value="NZ_FNAO01000007.1"/>
</dbReference>
<name>A0A1G7FAW3_9FLAO</name>
<accession>A0A1G7FAW3</accession>
<evidence type="ECO:0000256" key="1">
    <source>
        <dbReference type="ARBA" id="ARBA00023015"/>
    </source>
</evidence>
<organism evidence="6 7">
    <name type="scientific">Pricia antarctica</name>
    <dbReference type="NCBI Taxonomy" id="641691"/>
    <lineage>
        <taxon>Bacteria</taxon>
        <taxon>Pseudomonadati</taxon>
        <taxon>Bacteroidota</taxon>
        <taxon>Flavobacteriia</taxon>
        <taxon>Flavobacteriales</taxon>
        <taxon>Flavobacteriaceae</taxon>
        <taxon>Pricia</taxon>
    </lineage>
</organism>
<dbReference type="InterPro" id="IPR007627">
    <property type="entry name" value="RNA_pol_sigma70_r2"/>
</dbReference>